<evidence type="ECO:0000256" key="11">
    <source>
        <dbReference type="SAM" id="Phobius"/>
    </source>
</evidence>
<name>A0ABQ9F3U4_TEGGR</name>
<evidence type="ECO:0000256" key="8">
    <source>
        <dbReference type="ARBA" id="ARBA00023065"/>
    </source>
</evidence>
<keyword evidence="10" id="KW-0739">Sodium transport</keyword>
<evidence type="ECO:0000313" key="12">
    <source>
        <dbReference type="EMBL" id="KAJ8310922.1"/>
    </source>
</evidence>
<comment type="subcellular location">
    <subcellularLocation>
        <location evidence="1">Cell membrane</location>
        <topology evidence="1">Multi-pass membrane protein</topology>
    </subcellularLocation>
</comment>
<evidence type="ECO:0000256" key="6">
    <source>
        <dbReference type="ARBA" id="ARBA00022989"/>
    </source>
</evidence>
<organism evidence="12 13">
    <name type="scientific">Tegillarca granosa</name>
    <name type="common">Malaysian cockle</name>
    <name type="synonym">Anadara granosa</name>
    <dbReference type="NCBI Taxonomy" id="220873"/>
    <lineage>
        <taxon>Eukaryota</taxon>
        <taxon>Metazoa</taxon>
        <taxon>Spiralia</taxon>
        <taxon>Lophotrochozoa</taxon>
        <taxon>Mollusca</taxon>
        <taxon>Bivalvia</taxon>
        <taxon>Autobranchia</taxon>
        <taxon>Pteriomorphia</taxon>
        <taxon>Arcoida</taxon>
        <taxon>Arcoidea</taxon>
        <taxon>Arcidae</taxon>
        <taxon>Tegillarca</taxon>
    </lineage>
</organism>
<keyword evidence="3" id="KW-0813">Transport</keyword>
<evidence type="ECO:0000313" key="13">
    <source>
        <dbReference type="Proteomes" id="UP001217089"/>
    </source>
</evidence>
<comment type="similarity">
    <text evidence="2">Belongs to the sodium:solute symporter (SSF) (TC 2.A.21) family.</text>
</comment>
<keyword evidence="5 11" id="KW-0812">Transmembrane</keyword>
<keyword evidence="4" id="KW-1003">Cell membrane</keyword>
<keyword evidence="6 11" id="KW-1133">Transmembrane helix</keyword>
<keyword evidence="8" id="KW-0406">Ion transport</keyword>
<dbReference type="InterPro" id="IPR051163">
    <property type="entry name" value="Sodium:Solute_Symporter_SSF"/>
</dbReference>
<evidence type="ECO:0000256" key="5">
    <source>
        <dbReference type="ARBA" id="ARBA00022692"/>
    </source>
</evidence>
<dbReference type="Proteomes" id="UP001217089">
    <property type="component" value="Unassembled WGS sequence"/>
</dbReference>
<keyword evidence="13" id="KW-1185">Reference proteome</keyword>
<keyword evidence="7" id="KW-0915">Sodium</keyword>
<proteinExistence type="inferred from homology"/>
<dbReference type="Gene3D" id="1.20.1730.10">
    <property type="entry name" value="Sodium/glucose cotransporter"/>
    <property type="match status" value="2"/>
</dbReference>
<evidence type="ECO:0000256" key="7">
    <source>
        <dbReference type="ARBA" id="ARBA00023053"/>
    </source>
</evidence>
<feature type="transmembrane region" description="Helical" evidence="11">
    <location>
        <begin position="37"/>
        <end position="65"/>
    </location>
</feature>
<comment type="caution">
    <text evidence="12">The sequence shown here is derived from an EMBL/GenBank/DDBJ whole genome shotgun (WGS) entry which is preliminary data.</text>
</comment>
<reference evidence="12 13" key="1">
    <citation type="submission" date="2022-12" db="EMBL/GenBank/DDBJ databases">
        <title>Chromosome-level genome of Tegillarca granosa.</title>
        <authorList>
            <person name="Kim J."/>
        </authorList>
    </citation>
    <scope>NUCLEOTIDE SEQUENCE [LARGE SCALE GENOMIC DNA]</scope>
    <source>
        <strain evidence="12">Teg-2019</strain>
        <tissue evidence="12">Adductor muscle</tissue>
    </source>
</reference>
<evidence type="ECO:0000256" key="1">
    <source>
        <dbReference type="ARBA" id="ARBA00004651"/>
    </source>
</evidence>
<evidence type="ECO:0000256" key="2">
    <source>
        <dbReference type="ARBA" id="ARBA00006434"/>
    </source>
</evidence>
<dbReference type="PANTHER" id="PTHR42985:SF40">
    <property type="entry name" value="LD47995P-RELATED"/>
    <property type="match status" value="1"/>
</dbReference>
<dbReference type="PROSITE" id="PS50283">
    <property type="entry name" value="NA_SOLUT_SYMP_3"/>
    <property type="match status" value="1"/>
</dbReference>
<sequence length="237" mass="26427">MGIVLFAPALALEAACYLVLSFSAKLGGLKAVIWTDVFQSVIMFSGVFAVLIKGTIKIGGMGFLFNQSSVQRIISIPTVEQAKRVIWITTPAFFVSVSFAALEGIVAYSYYHTLGCDPLASKHIRNPNQLKEKKENSLLKGGNGTHYIPVPLAFINVLGSKNTRNASQLKHFNRNASQLKHVNRNALQQKELNRNTLQLKDFNTNALKQKHFNRNAFQLKDFNRNALQQKHFNGHAL</sequence>
<keyword evidence="9 11" id="KW-0472">Membrane</keyword>
<accession>A0ABQ9F3U4</accession>
<evidence type="ECO:0000256" key="3">
    <source>
        <dbReference type="ARBA" id="ARBA00022448"/>
    </source>
</evidence>
<evidence type="ECO:0000256" key="4">
    <source>
        <dbReference type="ARBA" id="ARBA00022475"/>
    </source>
</evidence>
<dbReference type="InterPro" id="IPR001734">
    <property type="entry name" value="Na/solute_symporter"/>
</dbReference>
<evidence type="ECO:0000256" key="10">
    <source>
        <dbReference type="ARBA" id="ARBA00023201"/>
    </source>
</evidence>
<evidence type="ECO:0000256" key="9">
    <source>
        <dbReference type="ARBA" id="ARBA00023136"/>
    </source>
</evidence>
<gene>
    <name evidence="12" type="ORF">KUTeg_012787</name>
</gene>
<feature type="transmembrane region" description="Helical" evidence="11">
    <location>
        <begin position="85"/>
        <end position="111"/>
    </location>
</feature>
<protein>
    <submittedName>
        <fullName evidence="12">Uncharacterized protein</fullName>
    </submittedName>
</protein>
<dbReference type="EMBL" id="JARBDR010000640">
    <property type="protein sequence ID" value="KAJ8310922.1"/>
    <property type="molecule type" value="Genomic_DNA"/>
</dbReference>
<dbReference type="PANTHER" id="PTHR42985">
    <property type="entry name" value="SODIUM-COUPLED MONOCARBOXYLATE TRANSPORTER"/>
    <property type="match status" value="1"/>
</dbReference>
<dbReference type="InterPro" id="IPR038377">
    <property type="entry name" value="Na/Glc_symporter_sf"/>
</dbReference>